<sequence>MVFKCFCIIMHWTSSDTKKALLASLIPTGAALTSFSCFAKDKDVMEWWTNIKKPTWAPSDPKLYAAVDLLTLSPLGVASYICYKTGGGFDYSDTKLALGLYGANLALSMATIPLVKKRNMKCIFYNTVLLHLTAIAAAYTFYKIDKTAGLLILPYSLWTGFYAFLTHSIRKANEIQDHLD</sequence>
<dbReference type="AlphaFoldDB" id="A0ABD6EI18"/>
<dbReference type="FunFam" id="1.20.1260.100:FF:000001">
    <property type="entry name" value="translocator protein 2"/>
    <property type="match status" value="1"/>
</dbReference>
<dbReference type="CDD" id="cd15904">
    <property type="entry name" value="TSPO_MBR"/>
    <property type="match status" value="1"/>
</dbReference>
<dbReference type="GO" id="GO:0016020">
    <property type="term" value="C:membrane"/>
    <property type="evidence" value="ECO:0007669"/>
    <property type="project" value="UniProtKB-SubCell"/>
</dbReference>
<evidence type="ECO:0000256" key="4">
    <source>
        <dbReference type="ARBA" id="ARBA00022989"/>
    </source>
</evidence>
<gene>
    <name evidence="7" type="ORF">AB6A40_004508</name>
</gene>
<evidence type="ECO:0000256" key="6">
    <source>
        <dbReference type="SAM" id="Phobius"/>
    </source>
</evidence>
<evidence type="ECO:0000256" key="2">
    <source>
        <dbReference type="ARBA" id="ARBA00007524"/>
    </source>
</evidence>
<organism evidence="7 8">
    <name type="scientific">Gnathostoma spinigerum</name>
    <dbReference type="NCBI Taxonomy" id="75299"/>
    <lineage>
        <taxon>Eukaryota</taxon>
        <taxon>Metazoa</taxon>
        <taxon>Ecdysozoa</taxon>
        <taxon>Nematoda</taxon>
        <taxon>Chromadorea</taxon>
        <taxon>Rhabditida</taxon>
        <taxon>Spirurina</taxon>
        <taxon>Gnathostomatomorpha</taxon>
        <taxon>Gnathostomatoidea</taxon>
        <taxon>Gnathostomatidae</taxon>
        <taxon>Gnathostoma</taxon>
    </lineage>
</organism>
<dbReference type="InterPro" id="IPR038330">
    <property type="entry name" value="TspO/MBR-related_sf"/>
</dbReference>
<dbReference type="Proteomes" id="UP001608902">
    <property type="component" value="Unassembled WGS sequence"/>
</dbReference>
<keyword evidence="8" id="KW-1185">Reference proteome</keyword>
<comment type="subcellular location">
    <subcellularLocation>
        <location evidence="1">Membrane</location>
        <topology evidence="1">Multi-pass membrane protein</topology>
    </subcellularLocation>
</comment>
<evidence type="ECO:0008006" key="9">
    <source>
        <dbReference type="Google" id="ProtNLM"/>
    </source>
</evidence>
<keyword evidence="3 6" id="KW-0812">Transmembrane</keyword>
<accession>A0ABD6EI18</accession>
<evidence type="ECO:0000313" key="8">
    <source>
        <dbReference type="Proteomes" id="UP001608902"/>
    </source>
</evidence>
<evidence type="ECO:0000256" key="1">
    <source>
        <dbReference type="ARBA" id="ARBA00004141"/>
    </source>
</evidence>
<comment type="caution">
    <text evidence="7">The sequence shown here is derived from an EMBL/GenBank/DDBJ whole genome shotgun (WGS) entry which is preliminary data.</text>
</comment>
<keyword evidence="5 6" id="KW-0472">Membrane</keyword>
<evidence type="ECO:0000256" key="5">
    <source>
        <dbReference type="ARBA" id="ARBA00023136"/>
    </source>
</evidence>
<dbReference type="EMBL" id="JBGFUD010002628">
    <property type="protein sequence ID" value="MFH4977799.1"/>
    <property type="molecule type" value="Genomic_DNA"/>
</dbReference>
<comment type="similarity">
    <text evidence="2">Belongs to the TspO/BZRP family.</text>
</comment>
<reference evidence="7 8" key="1">
    <citation type="submission" date="2024-08" db="EMBL/GenBank/DDBJ databases">
        <title>Gnathostoma spinigerum genome.</title>
        <authorList>
            <person name="Gonzalez-Bertolin B."/>
            <person name="Monzon S."/>
            <person name="Zaballos A."/>
            <person name="Jimenez P."/>
            <person name="Dekumyoy P."/>
            <person name="Varona S."/>
            <person name="Cuesta I."/>
            <person name="Sumanam S."/>
            <person name="Adisakwattana P."/>
            <person name="Gasser R.B."/>
            <person name="Hernandez-Gonzalez A."/>
            <person name="Young N.D."/>
            <person name="Perteguer M.J."/>
        </authorList>
    </citation>
    <scope>NUCLEOTIDE SEQUENCE [LARGE SCALE GENOMIC DNA]</scope>
    <source>
        <strain evidence="7">AL3</strain>
        <tissue evidence="7">Liver</tissue>
    </source>
</reference>
<evidence type="ECO:0000256" key="3">
    <source>
        <dbReference type="ARBA" id="ARBA00022692"/>
    </source>
</evidence>
<keyword evidence="4 6" id="KW-1133">Transmembrane helix</keyword>
<dbReference type="PANTHER" id="PTHR10057:SF0">
    <property type="entry name" value="TRANSLOCATOR PROTEIN"/>
    <property type="match status" value="1"/>
</dbReference>
<feature type="transmembrane region" description="Helical" evidence="6">
    <location>
        <begin position="148"/>
        <end position="165"/>
    </location>
</feature>
<dbReference type="PANTHER" id="PTHR10057">
    <property type="entry name" value="PERIPHERAL-TYPE BENZODIAZEPINE RECEPTOR"/>
    <property type="match status" value="1"/>
</dbReference>
<feature type="transmembrane region" description="Helical" evidence="6">
    <location>
        <begin position="123"/>
        <end position="142"/>
    </location>
</feature>
<dbReference type="Pfam" id="PF03073">
    <property type="entry name" value="TspO_MBR"/>
    <property type="match status" value="1"/>
</dbReference>
<name>A0ABD6EI18_9BILA</name>
<evidence type="ECO:0000313" key="7">
    <source>
        <dbReference type="EMBL" id="MFH4977799.1"/>
    </source>
</evidence>
<dbReference type="Gene3D" id="1.20.1260.100">
    <property type="entry name" value="TspO/MBR protein"/>
    <property type="match status" value="1"/>
</dbReference>
<protein>
    <recommendedName>
        <fullName evidence="9">TspO/MBR-related protein</fullName>
    </recommendedName>
</protein>
<proteinExistence type="inferred from homology"/>
<dbReference type="InterPro" id="IPR004307">
    <property type="entry name" value="TspO_MBR"/>
</dbReference>
<dbReference type="GO" id="GO:0033013">
    <property type="term" value="P:tetrapyrrole metabolic process"/>
    <property type="evidence" value="ECO:0007669"/>
    <property type="project" value="UniProtKB-ARBA"/>
</dbReference>